<reference evidence="4 5" key="1">
    <citation type="journal article" date="2011" name="J. Bacteriol.">
        <title>Complete genome sequence of the polycyclic aromatic hydrocarbon-degrading bacterium Alteromonas sp. strain SN2.</title>
        <authorList>
            <person name="Jin H.M."/>
            <person name="Jeong H."/>
            <person name="Moon E.J."/>
            <person name="Math R.K."/>
            <person name="Lee K."/>
            <person name="Kim H.J."/>
            <person name="Jeon C.O."/>
            <person name="Oh T.K."/>
            <person name="Kim J.F."/>
        </authorList>
    </citation>
    <scope>NUCLEOTIDE SEQUENCE [LARGE SCALE GENOMIC DNA]</scope>
    <source>
        <strain evidence="5">JCM 17741 / KACC 18427 / KCTC 11700BP / SN2</strain>
    </source>
</reference>
<dbReference type="GO" id="GO:0006310">
    <property type="term" value="P:DNA recombination"/>
    <property type="evidence" value="ECO:0007669"/>
    <property type="project" value="UniProtKB-KW"/>
</dbReference>
<sequence>MNANSLKPKHVDALIARYLNEGLAEGTIKNRLSALRWWAEKVGKLNIIAKDNAHYGVESRVFVTNVSKACDLDRELLNKITCDHVRMSLELQKAFGLRREEAIKFIPEYADQGNYIRLKPTWCKGGRERTIPIRNEEQREVLNRARLLAGRGSLIPSHLMYVDQMRIYEAETNKVGLHKMHGLRHRYAQERYQELTGWLAPACGGPTRDELSEDNKLDDAVARVAITQELGHGREQVTAVYLGR</sequence>
<dbReference type="GO" id="GO:0003677">
    <property type="term" value="F:DNA binding"/>
    <property type="evidence" value="ECO:0007669"/>
    <property type="project" value="InterPro"/>
</dbReference>
<dbReference type="InterPro" id="IPR024456">
    <property type="entry name" value="Integrase_catalytic_putative"/>
</dbReference>
<dbReference type="SUPFAM" id="SSF56349">
    <property type="entry name" value="DNA breaking-rejoining enzymes"/>
    <property type="match status" value="1"/>
</dbReference>
<accession>F5Z723</accession>
<proteinExistence type="predicted"/>
<dbReference type="InterPro" id="IPR011010">
    <property type="entry name" value="DNA_brk_join_enz"/>
</dbReference>
<feature type="domain" description="Integrase catalytic" evidence="3">
    <location>
        <begin position="83"/>
        <end position="190"/>
    </location>
</feature>
<dbReference type="HOGENOM" id="CLU_043802_1_0_6"/>
<evidence type="ECO:0000259" key="2">
    <source>
        <dbReference type="Pfam" id="PF12834"/>
    </source>
</evidence>
<keyword evidence="5" id="KW-1185">Reference proteome</keyword>
<evidence type="ECO:0000313" key="4">
    <source>
        <dbReference type="EMBL" id="AEF05686.1"/>
    </source>
</evidence>
<gene>
    <name evidence="4" type="ordered locus">ambt_20975</name>
</gene>
<dbReference type="Gene3D" id="1.10.443.10">
    <property type="entry name" value="Intergrase catalytic core"/>
    <property type="match status" value="1"/>
</dbReference>
<dbReference type="EMBL" id="CP002339">
    <property type="protein sequence ID" value="AEF05686.1"/>
    <property type="molecule type" value="Genomic_DNA"/>
</dbReference>
<feature type="domain" description="Putative integrase N-terminal" evidence="2">
    <location>
        <begin position="3"/>
        <end position="44"/>
    </location>
</feature>
<dbReference type="InterPro" id="IPR013762">
    <property type="entry name" value="Integrase-like_cat_sf"/>
</dbReference>
<evidence type="ECO:0000313" key="5">
    <source>
        <dbReference type="Proteomes" id="UP000000683"/>
    </source>
</evidence>
<name>F5Z723_ALTNA</name>
<evidence type="ECO:0000256" key="1">
    <source>
        <dbReference type="ARBA" id="ARBA00023172"/>
    </source>
</evidence>
<evidence type="ECO:0000259" key="3">
    <source>
        <dbReference type="Pfam" id="PF12835"/>
    </source>
</evidence>
<keyword evidence="1" id="KW-0233">DNA recombination</keyword>
<dbReference type="AlphaFoldDB" id="F5Z723"/>
<dbReference type="eggNOG" id="COG4973">
    <property type="taxonomic scope" value="Bacteria"/>
</dbReference>
<dbReference type="KEGG" id="alt:ambt_20975"/>
<dbReference type="Pfam" id="PF12835">
    <property type="entry name" value="Integrase_1"/>
    <property type="match status" value="1"/>
</dbReference>
<protein>
    <submittedName>
        <fullName evidence="4">Integrase</fullName>
    </submittedName>
</protein>
<dbReference type="Proteomes" id="UP000000683">
    <property type="component" value="Chromosome"/>
</dbReference>
<dbReference type="Pfam" id="PF12834">
    <property type="entry name" value="Phage_int_SAM_2"/>
    <property type="match status" value="1"/>
</dbReference>
<dbReference type="GO" id="GO:0015074">
    <property type="term" value="P:DNA integration"/>
    <property type="evidence" value="ECO:0007669"/>
    <property type="project" value="InterPro"/>
</dbReference>
<organism evidence="4 5">
    <name type="scientific">Alteromonas naphthalenivorans</name>
    <dbReference type="NCBI Taxonomy" id="715451"/>
    <lineage>
        <taxon>Bacteria</taxon>
        <taxon>Pseudomonadati</taxon>
        <taxon>Pseudomonadota</taxon>
        <taxon>Gammaproteobacteria</taxon>
        <taxon>Alteromonadales</taxon>
        <taxon>Alteromonadaceae</taxon>
        <taxon>Alteromonas/Salinimonas group</taxon>
        <taxon>Alteromonas</taxon>
    </lineage>
</organism>
<dbReference type="InterPro" id="IPR024457">
    <property type="entry name" value="Putative_integrase_N"/>
</dbReference>